<dbReference type="InterPro" id="IPR052544">
    <property type="entry name" value="Bacteriocin_Proc_Enz"/>
</dbReference>
<dbReference type="InterPro" id="IPR000415">
    <property type="entry name" value="Nitroreductase-like"/>
</dbReference>
<evidence type="ECO:0000259" key="1">
    <source>
        <dbReference type="Pfam" id="PF00881"/>
    </source>
</evidence>
<dbReference type="GO" id="GO:0016491">
    <property type="term" value="F:oxidoreductase activity"/>
    <property type="evidence" value="ECO:0007669"/>
    <property type="project" value="InterPro"/>
</dbReference>
<dbReference type="SUPFAM" id="SSF55469">
    <property type="entry name" value="FMN-dependent nitroreductase-like"/>
    <property type="match status" value="1"/>
</dbReference>
<protein>
    <recommendedName>
        <fullName evidence="1">Nitroreductase domain-containing protein</fullName>
    </recommendedName>
</protein>
<sequence length="118" mass="13007">GGLFHYMPQGHKLEKISSEDIRKSLSQAALGQPWVAEAAIDIIICAVYERATSKYGQRGIRYTDIEVGHAAENIHLQAVALGLSSVPIGAFRDEAVSKILFLPEDERPLYIIPVGYKK</sequence>
<dbReference type="CDD" id="cd02142">
    <property type="entry name" value="McbC_SagB-like_oxidoreductase"/>
    <property type="match status" value="1"/>
</dbReference>
<dbReference type="AlphaFoldDB" id="X1NCM4"/>
<feature type="domain" description="Nitroreductase" evidence="1">
    <location>
        <begin position="14"/>
        <end position="116"/>
    </location>
</feature>
<dbReference type="InterPro" id="IPR020051">
    <property type="entry name" value="SagB-type_dehydrogenase"/>
</dbReference>
<comment type="caution">
    <text evidence="2">The sequence shown here is derived from an EMBL/GenBank/DDBJ whole genome shotgun (WGS) entry which is preliminary data.</text>
</comment>
<dbReference type="Pfam" id="PF00881">
    <property type="entry name" value="Nitroreductase"/>
    <property type="match status" value="1"/>
</dbReference>
<reference evidence="2" key="1">
    <citation type="journal article" date="2014" name="Front. Microbiol.">
        <title>High frequency of phylogenetically diverse reductive dehalogenase-homologous genes in deep subseafloor sedimentary metagenomes.</title>
        <authorList>
            <person name="Kawai M."/>
            <person name="Futagami T."/>
            <person name="Toyoda A."/>
            <person name="Takaki Y."/>
            <person name="Nishi S."/>
            <person name="Hori S."/>
            <person name="Arai W."/>
            <person name="Tsubouchi T."/>
            <person name="Morono Y."/>
            <person name="Uchiyama I."/>
            <person name="Ito T."/>
            <person name="Fujiyama A."/>
            <person name="Inagaki F."/>
            <person name="Takami H."/>
        </authorList>
    </citation>
    <scope>NUCLEOTIDE SEQUENCE</scope>
    <source>
        <strain evidence="2">Expedition CK06-06</strain>
    </source>
</reference>
<dbReference type="EMBL" id="BARV01016225">
    <property type="protein sequence ID" value="GAI24545.1"/>
    <property type="molecule type" value="Genomic_DNA"/>
</dbReference>
<dbReference type="Gene3D" id="3.40.109.10">
    <property type="entry name" value="NADH Oxidase"/>
    <property type="match status" value="1"/>
</dbReference>
<proteinExistence type="predicted"/>
<dbReference type="NCBIfam" id="TIGR03605">
    <property type="entry name" value="antibiot_sagB"/>
    <property type="match status" value="1"/>
</dbReference>
<dbReference type="InterPro" id="IPR029479">
    <property type="entry name" value="Nitroreductase"/>
</dbReference>
<gene>
    <name evidence="2" type="ORF">S06H3_27896</name>
</gene>
<feature type="non-terminal residue" evidence="2">
    <location>
        <position position="1"/>
    </location>
</feature>
<dbReference type="PANTHER" id="PTHR43745">
    <property type="entry name" value="NITROREDUCTASE MJ1384-RELATED"/>
    <property type="match status" value="1"/>
</dbReference>
<accession>X1NCM4</accession>
<name>X1NCM4_9ZZZZ</name>
<dbReference type="PANTHER" id="PTHR43745:SF2">
    <property type="entry name" value="NITROREDUCTASE MJ1384-RELATED"/>
    <property type="match status" value="1"/>
</dbReference>
<organism evidence="2">
    <name type="scientific">marine sediment metagenome</name>
    <dbReference type="NCBI Taxonomy" id="412755"/>
    <lineage>
        <taxon>unclassified sequences</taxon>
        <taxon>metagenomes</taxon>
        <taxon>ecological metagenomes</taxon>
    </lineage>
</organism>
<evidence type="ECO:0000313" key="2">
    <source>
        <dbReference type="EMBL" id="GAI24545.1"/>
    </source>
</evidence>